<gene>
    <name evidence="8" type="ORF">QU481_22130</name>
</gene>
<evidence type="ECO:0000256" key="4">
    <source>
        <dbReference type="ARBA" id="ARBA00022989"/>
    </source>
</evidence>
<dbReference type="Gene3D" id="1.10.3730.20">
    <property type="match status" value="1"/>
</dbReference>
<protein>
    <submittedName>
        <fullName evidence="8">DMT family transporter</fullName>
    </submittedName>
</protein>
<feature type="transmembrane region" description="Helical" evidence="6">
    <location>
        <begin position="68"/>
        <end position="87"/>
    </location>
</feature>
<evidence type="ECO:0000256" key="3">
    <source>
        <dbReference type="ARBA" id="ARBA00022692"/>
    </source>
</evidence>
<keyword evidence="4 6" id="KW-1133">Transmembrane helix</keyword>
<feature type="transmembrane region" description="Helical" evidence="6">
    <location>
        <begin position="127"/>
        <end position="145"/>
    </location>
</feature>
<dbReference type="InterPro" id="IPR050638">
    <property type="entry name" value="AA-Vitamin_Transporters"/>
</dbReference>
<comment type="similarity">
    <text evidence="2">Belongs to the EamA transporter family.</text>
</comment>
<sequence>MPTAPELRRGLVELTAAMLLSGTIGYFVLASAQPIWNVVFFRCLLGSVGLALYGAWRGLWTPWPFSRAALAWCLAGGVALVGNWLLLFNAYRYASIGLATALYHTQPFLLMLLGATFLGETLNRRHWLGLALAFPGLLLLVLPGLDASGDGALLGSLLALGAALLYAVATLIAKRLPPGLPPALTASLQTGVGVLLLWPLVDADAAWHAGSHWLELTVLGLVHTCLMYVLMYAAFRRLPIHLIGALGFIYPVTAILVDWLAFAHRLVPVQWLGLVLILGANLWLVRGARPAPATSLAEQR</sequence>
<dbReference type="PANTHER" id="PTHR32322:SF2">
    <property type="entry name" value="EAMA DOMAIN-CONTAINING PROTEIN"/>
    <property type="match status" value="1"/>
</dbReference>
<dbReference type="PANTHER" id="PTHR32322">
    <property type="entry name" value="INNER MEMBRANE TRANSPORTER"/>
    <property type="match status" value="1"/>
</dbReference>
<organism evidence="8 9">
    <name type="scientific">Crenobacter oryzisoli</name>
    <dbReference type="NCBI Taxonomy" id="3056844"/>
    <lineage>
        <taxon>Bacteria</taxon>
        <taxon>Pseudomonadati</taxon>
        <taxon>Pseudomonadota</taxon>
        <taxon>Betaproteobacteria</taxon>
        <taxon>Neisseriales</taxon>
        <taxon>Neisseriaceae</taxon>
        <taxon>Crenobacter</taxon>
    </lineage>
</organism>
<evidence type="ECO:0000313" key="9">
    <source>
        <dbReference type="Proteomes" id="UP001168540"/>
    </source>
</evidence>
<dbReference type="InterPro" id="IPR037185">
    <property type="entry name" value="EmrE-like"/>
</dbReference>
<comment type="subcellular location">
    <subcellularLocation>
        <location evidence="1">Membrane</location>
        <topology evidence="1">Multi-pass membrane protein</topology>
    </subcellularLocation>
</comment>
<dbReference type="SUPFAM" id="SSF103481">
    <property type="entry name" value="Multidrug resistance efflux transporter EmrE"/>
    <property type="match status" value="2"/>
</dbReference>
<dbReference type="EMBL" id="JAUEDK010000072">
    <property type="protein sequence ID" value="MDN0077525.1"/>
    <property type="molecule type" value="Genomic_DNA"/>
</dbReference>
<evidence type="ECO:0000256" key="1">
    <source>
        <dbReference type="ARBA" id="ARBA00004141"/>
    </source>
</evidence>
<feature type="transmembrane region" description="Helical" evidence="6">
    <location>
        <begin position="35"/>
        <end position="56"/>
    </location>
</feature>
<dbReference type="RefSeq" id="WP_289832158.1">
    <property type="nucleotide sequence ID" value="NZ_JAUEDK010000072.1"/>
</dbReference>
<evidence type="ECO:0000256" key="5">
    <source>
        <dbReference type="ARBA" id="ARBA00023136"/>
    </source>
</evidence>
<feature type="transmembrane region" description="Helical" evidence="6">
    <location>
        <begin position="213"/>
        <end position="235"/>
    </location>
</feature>
<dbReference type="InterPro" id="IPR000620">
    <property type="entry name" value="EamA_dom"/>
</dbReference>
<feature type="transmembrane region" description="Helical" evidence="6">
    <location>
        <begin position="268"/>
        <end position="285"/>
    </location>
</feature>
<evidence type="ECO:0000256" key="6">
    <source>
        <dbReference type="SAM" id="Phobius"/>
    </source>
</evidence>
<feature type="domain" description="EamA" evidence="7">
    <location>
        <begin position="154"/>
        <end position="283"/>
    </location>
</feature>
<name>A0ABT7XUW4_9NEIS</name>
<evidence type="ECO:0000313" key="8">
    <source>
        <dbReference type="EMBL" id="MDN0077525.1"/>
    </source>
</evidence>
<proteinExistence type="inferred from homology"/>
<comment type="caution">
    <text evidence="8">The sequence shown here is derived from an EMBL/GenBank/DDBJ whole genome shotgun (WGS) entry which is preliminary data.</text>
</comment>
<reference evidence="8" key="1">
    <citation type="submission" date="2023-06" db="EMBL/GenBank/DDBJ databases">
        <authorList>
            <person name="Zhang S."/>
        </authorList>
    </citation>
    <scope>NUCLEOTIDE SEQUENCE</scope>
    <source>
        <strain evidence="8">SG2303</strain>
    </source>
</reference>
<keyword evidence="9" id="KW-1185">Reference proteome</keyword>
<dbReference type="Proteomes" id="UP001168540">
    <property type="component" value="Unassembled WGS sequence"/>
</dbReference>
<evidence type="ECO:0000259" key="7">
    <source>
        <dbReference type="Pfam" id="PF00892"/>
    </source>
</evidence>
<dbReference type="Pfam" id="PF00892">
    <property type="entry name" value="EamA"/>
    <property type="match status" value="2"/>
</dbReference>
<feature type="transmembrane region" description="Helical" evidence="6">
    <location>
        <begin position="151"/>
        <end position="173"/>
    </location>
</feature>
<keyword evidence="3 6" id="KW-0812">Transmembrane</keyword>
<evidence type="ECO:0000256" key="2">
    <source>
        <dbReference type="ARBA" id="ARBA00007362"/>
    </source>
</evidence>
<feature type="transmembrane region" description="Helical" evidence="6">
    <location>
        <begin position="242"/>
        <end position="262"/>
    </location>
</feature>
<feature type="transmembrane region" description="Helical" evidence="6">
    <location>
        <begin position="93"/>
        <end position="115"/>
    </location>
</feature>
<accession>A0ABT7XUW4</accession>
<keyword evidence="5 6" id="KW-0472">Membrane</keyword>
<feature type="transmembrane region" description="Helical" evidence="6">
    <location>
        <begin position="12"/>
        <end position="29"/>
    </location>
</feature>
<feature type="domain" description="EamA" evidence="7">
    <location>
        <begin position="25"/>
        <end position="141"/>
    </location>
</feature>